<keyword evidence="4" id="KW-1003">Cell membrane</keyword>
<dbReference type="GO" id="GO:0005886">
    <property type="term" value="C:plasma membrane"/>
    <property type="evidence" value="ECO:0007669"/>
    <property type="project" value="UniProtKB-SubCell"/>
</dbReference>
<accession>A0A4Y3PTI0</accession>
<dbReference type="Proteomes" id="UP000316882">
    <property type="component" value="Unassembled WGS sequence"/>
</dbReference>
<comment type="subcellular location">
    <subcellularLocation>
        <location evidence="1">Cell membrane</location>
        <topology evidence="1">Peripheral membrane protein</topology>
    </subcellularLocation>
</comment>
<dbReference type="RefSeq" id="WP_122962387.1">
    <property type="nucleotide sequence ID" value="NZ_BJMH01000015.1"/>
</dbReference>
<gene>
    <name evidence="9" type="ORF">BPA01_32210</name>
</gene>
<dbReference type="Gene3D" id="3.40.50.300">
    <property type="entry name" value="P-loop containing nucleotide triphosphate hydrolases"/>
    <property type="match status" value="1"/>
</dbReference>
<evidence type="ECO:0000256" key="2">
    <source>
        <dbReference type="ARBA" id="ARBA00005417"/>
    </source>
</evidence>
<dbReference type="EMBL" id="BJMH01000015">
    <property type="protein sequence ID" value="GEB33641.1"/>
    <property type="molecule type" value="Genomic_DNA"/>
</dbReference>
<dbReference type="CDD" id="cd03255">
    <property type="entry name" value="ABC_MJ0796_LolCDE_FtsE"/>
    <property type="match status" value="1"/>
</dbReference>
<comment type="caution">
    <text evidence="9">The sequence shown here is derived from an EMBL/GenBank/DDBJ whole genome shotgun (WGS) entry which is preliminary data.</text>
</comment>
<dbReference type="InterPro" id="IPR017911">
    <property type="entry name" value="MacB-like_ATP-bd"/>
</dbReference>
<keyword evidence="7" id="KW-0472">Membrane</keyword>
<evidence type="ECO:0000259" key="8">
    <source>
        <dbReference type="PROSITE" id="PS50893"/>
    </source>
</evidence>
<dbReference type="Pfam" id="PF00005">
    <property type="entry name" value="ABC_tran"/>
    <property type="match status" value="1"/>
</dbReference>
<keyword evidence="3" id="KW-0813">Transport</keyword>
<keyword evidence="5" id="KW-0547">Nucleotide-binding</keyword>
<dbReference type="GO" id="GO:0051301">
    <property type="term" value="P:cell division"/>
    <property type="evidence" value="ECO:0007669"/>
    <property type="project" value="UniProtKB-KW"/>
</dbReference>
<dbReference type="SUPFAM" id="SSF52540">
    <property type="entry name" value="P-loop containing nucleoside triphosphate hydrolases"/>
    <property type="match status" value="1"/>
</dbReference>
<dbReference type="InterPro" id="IPR017871">
    <property type="entry name" value="ABC_transporter-like_CS"/>
</dbReference>
<evidence type="ECO:0000256" key="4">
    <source>
        <dbReference type="ARBA" id="ARBA00022475"/>
    </source>
</evidence>
<evidence type="ECO:0000313" key="9">
    <source>
        <dbReference type="EMBL" id="GEB33641.1"/>
    </source>
</evidence>
<reference evidence="9 10" key="1">
    <citation type="submission" date="2019-06" db="EMBL/GenBank/DDBJ databases">
        <title>Whole genome shotgun sequence of Brevibacillus parabrevis NBRC 12334.</title>
        <authorList>
            <person name="Hosoyama A."/>
            <person name="Uohara A."/>
            <person name="Ohji S."/>
            <person name="Ichikawa N."/>
        </authorList>
    </citation>
    <scope>NUCLEOTIDE SEQUENCE [LARGE SCALE GENOMIC DNA]</scope>
    <source>
        <strain evidence="9 10">NBRC 12334</strain>
    </source>
</reference>
<evidence type="ECO:0000256" key="5">
    <source>
        <dbReference type="ARBA" id="ARBA00022741"/>
    </source>
</evidence>
<dbReference type="PANTHER" id="PTHR43166">
    <property type="entry name" value="AMINO ACID IMPORT ATP-BINDING PROTEIN"/>
    <property type="match status" value="1"/>
</dbReference>
<organism evidence="9 10">
    <name type="scientific">Brevibacillus parabrevis</name>
    <dbReference type="NCBI Taxonomy" id="54914"/>
    <lineage>
        <taxon>Bacteria</taxon>
        <taxon>Bacillati</taxon>
        <taxon>Bacillota</taxon>
        <taxon>Bacilli</taxon>
        <taxon>Bacillales</taxon>
        <taxon>Paenibacillaceae</taxon>
        <taxon>Brevibacillus</taxon>
    </lineage>
</organism>
<dbReference type="InterPro" id="IPR050086">
    <property type="entry name" value="MetN_ABC_transporter-like"/>
</dbReference>
<dbReference type="PANTHER" id="PTHR43166:SF9">
    <property type="entry name" value="GLUTAMATE_ASPARTATE IMPORT ATP-BINDING PROTEIN GLTL"/>
    <property type="match status" value="1"/>
</dbReference>
<dbReference type="PROSITE" id="PS00211">
    <property type="entry name" value="ABC_TRANSPORTER_1"/>
    <property type="match status" value="1"/>
</dbReference>
<evidence type="ECO:0000313" key="10">
    <source>
        <dbReference type="Proteomes" id="UP000316882"/>
    </source>
</evidence>
<dbReference type="InterPro" id="IPR003439">
    <property type="entry name" value="ABC_transporter-like_ATP-bd"/>
</dbReference>
<protein>
    <submittedName>
        <fullName evidence="9">Cell division ATP-binding protein FtsE</fullName>
    </submittedName>
</protein>
<dbReference type="InterPro" id="IPR027417">
    <property type="entry name" value="P-loop_NTPase"/>
</dbReference>
<keyword evidence="10" id="KW-1185">Reference proteome</keyword>
<keyword evidence="6 9" id="KW-0067">ATP-binding</keyword>
<dbReference type="PROSITE" id="PS50893">
    <property type="entry name" value="ABC_TRANSPORTER_2"/>
    <property type="match status" value="1"/>
</dbReference>
<evidence type="ECO:0000256" key="3">
    <source>
        <dbReference type="ARBA" id="ARBA00022448"/>
    </source>
</evidence>
<dbReference type="GO" id="GO:0016887">
    <property type="term" value="F:ATP hydrolysis activity"/>
    <property type="evidence" value="ECO:0007669"/>
    <property type="project" value="InterPro"/>
</dbReference>
<keyword evidence="9" id="KW-0131">Cell cycle</keyword>
<name>A0A4Y3PTI0_BREPA</name>
<proteinExistence type="inferred from homology"/>
<keyword evidence="9" id="KW-0132">Cell division</keyword>
<sequence length="215" mass="24629">MIRLQKLCKSYGERVILQDLDLHLEAGEFAFLQGRSGSGKSTLLKLLYREQTEFAGRIDIDAVPIEQIRKFELRRMMGVIFQSFELLPRKTVMENVALAGEVVGKRWGEIEPEAQRLLARVGLLDRKDVFPDQLSGGEQQRVAIVRALLNRPRILLADEPTGNLDSETAFEVMQLLKELHVEENMAMLIVTHSERLVEQFPAKTWMMEQGRVRVV</sequence>
<dbReference type="InterPro" id="IPR003593">
    <property type="entry name" value="AAA+_ATPase"/>
</dbReference>
<feature type="domain" description="ABC transporter" evidence="8">
    <location>
        <begin position="2"/>
        <end position="215"/>
    </location>
</feature>
<evidence type="ECO:0000256" key="7">
    <source>
        <dbReference type="ARBA" id="ARBA00023136"/>
    </source>
</evidence>
<dbReference type="AlphaFoldDB" id="A0A4Y3PTI0"/>
<evidence type="ECO:0000256" key="1">
    <source>
        <dbReference type="ARBA" id="ARBA00004202"/>
    </source>
</evidence>
<dbReference type="GO" id="GO:0005524">
    <property type="term" value="F:ATP binding"/>
    <property type="evidence" value="ECO:0007669"/>
    <property type="project" value="UniProtKB-KW"/>
</dbReference>
<evidence type="ECO:0000256" key="6">
    <source>
        <dbReference type="ARBA" id="ARBA00022840"/>
    </source>
</evidence>
<comment type="similarity">
    <text evidence="2">Belongs to the ABC transporter superfamily.</text>
</comment>
<dbReference type="SMART" id="SM00382">
    <property type="entry name" value="AAA"/>
    <property type="match status" value="1"/>
</dbReference>
<dbReference type="FunFam" id="3.40.50.300:FF:000056">
    <property type="entry name" value="Cell division ATP-binding protein FtsE"/>
    <property type="match status" value="1"/>
</dbReference>